<dbReference type="Pfam" id="PF02922">
    <property type="entry name" value="CBM_48"/>
    <property type="match status" value="1"/>
</dbReference>
<dbReference type="GO" id="GO:0005978">
    <property type="term" value="P:glycogen biosynthetic process"/>
    <property type="evidence" value="ECO:0007669"/>
    <property type="project" value="UniProtKB-UniRule"/>
</dbReference>
<dbReference type="SUPFAM" id="SSF81296">
    <property type="entry name" value="E set domains"/>
    <property type="match status" value="1"/>
</dbReference>
<evidence type="ECO:0000256" key="8">
    <source>
        <dbReference type="ARBA" id="ARBA00023277"/>
    </source>
</evidence>
<dbReference type="InterPro" id="IPR013780">
    <property type="entry name" value="Glyco_hydro_b"/>
</dbReference>
<evidence type="ECO:0000256" key="4">
    <source>
        <dbReference type="ARBA" id="ARBA00022600"/>
    </source>
</evidence>
<dbReference type="AlphaFoldDB" id="A0A6C7E2X2"/>
<dbReference type="GO" id="GO:0005829">
    <property type="term" value="C:cytosol"/>
    <property type="evidence" value="ECO:0007669"/>
    <property type="project" value="TreeGrafter"/>
</dbReference>
<evidence type="ECO:0000313" key="14">
    <source>
        <dbReference type="Proteomes" id="UP000011863"/>
    </source>
</evidence>
<evidence type="ECO:0000256" key="11">
    <source>
        <dbReference type="SAM" id="MobiDB-lite"/>
    </source>
</evidence>
<dbReference type="InterPro" id="IPR006047">
    <property type="entry name" value="GH13_cat_dom"/>
</dbReference>
<keyword evidence="5 9" id="KW-0328">Glycosyltransferase</keyword>
<gene>
    <name evidence="9 13" type="primary">glgB</name>
    <name evidence="13" type="ORF">YM304_10830</name>
</gene>
<evidence type="ECO:0000256" key="3">
    <source>
        <dbReference type="ARBA" id="ARBA00009000"/>
    </source>
</evidence>
<dbReference type="Gene3D" id="2.60.40.1180">
    <property type="entry name" value="Golgi alpha-mannosidase II"/>
    <property type="match status" value="1"/>
</dbReference>
<evidence type="ECO:0000256" key="5">
    <source>
        <dbReference type="ARBA" id="ARBA00022676"/>
    </source>
</evidence>
<dbReference type="GO" id="GO:0003844">
    <property type="term" value="F:1,4-alpha-glucan branching enzyme activity"/>
    <property type="evidence" value="ECO:0007669"/>
    <property type="project" value="UniProtKB-UniRule"/>
</dbReference>
<dbReference type="GO" id="GO:0043169">
    <property type="term" value="F:cation binding"/>
    <property type="evidence" value="ECO:0007669"/>
    <property type="project" value="InterPro"/>
</dbReference>
<accession>A0A6C7E2X2</accession>
<dbReference type="GO" id="GO:0004553">
    <property type="term" value="F:hydrolase activity, hydrolyzing O-glycosyl compounds"/>
    <property type="evidence" value="ECO:0007669"/>
    <property type="project" value="InterPro"/>
</dbReference>
<evidence type="ECO:0000256" key="7">
    <source>
        <dbReference type="ARBA" id="ARBA00023056"/>
    </source>
</evidence>
<feature type="active site" description="Proton donor" evidence="9 10">
    <location>
        <position position="354"/>
    </location>
</feature>
<evidence type="ECO:0000259" key="12">
    <source>
        <dbReference type="SMART" id="SM00642"/>
    </source>
</evidence>
<organism evidence="13 14">
    <name type="scientific">Ilumatobacter coccineus (strain NBRC 103263 / KCTC 29153 / YM16-304)</name>
    <dbReference type="NCBI Taxonomy" id="1313172"/>
    <lineage>
        <taxon>Bacteria</taxon>
        <taxon>Bacillati</taxon>
        <taxon>Actinomycetota</taxon>
        <taxon>Acidimicrobiia</taxon>
        <taxon>Acidimicrobiales</taxon>
        <taxon>Ilumatobacteraceae</taxon>
        <taxon>Ilumatobacter</taxon>
    </lineage>
</organism>
<dbReference type="CDD" id="cd11322">
    <property type="entry name" value="AmyAc_Glg_BE"/>
    <property type="match status" value="1"/>
</dbReference>
<dbReference type="SMART" id="SM00642">
    <property type="entry name" value="Aamy"/>
    <property type="match status" value="1"/>
</dbReference>
<dbReference type="PANTHER" id="PTHR43651:SF3">
    <property type="entry name" value="1,4-ALPHA-GLUCAN-BRANCHING ENZYME"/>
    <property type="match status" value="1"/>
</dbReference>
<protein>
    <recommendedName>
        <fullName evidence="9">1,4-alpha-glucan branching enzyme GlgB</fullName>
        <ecNumber evidence="9">2.4.1.18</ecNumber>
    </recommendedName>
    <alternativeName>
        <fullName evidence="9">1,4-alpha-D-glucan:1,4-alpha-D-glucan 6-glucosyl-transferase</fullName>
    </alternativeName>
    <alternativeName>
        <fullName evidence="9">Alpha-(1-&gt;4)-glucan branching enzyme</fullName>
    </alternativeName>
    <alternativeName>
        <fullName evidence="9">Glycogen branching enzyme</fullName>
        <shortName evidence="9">BE</shortName>
    </alternativeName>
</protein>
<dbReference type="InterPro" id="IPR017853">
    <property type="entry name" value="GH"/>
</dbReference>
<dbReference type="Proteomes" id="UP000011863">
    <property type="component" value="Chromosome"/>
</dbReference>
<dbReference type="RefSeq" id="WP_015440644.1">
    <property type="nucleotide sequence ID" value="NC_020520.1"/>
</dbReference>
<dbReference type="InterPro" id="IPR006407">
    <property type="entry name" value="GlgB"/>
</dbReference>
<evidence type="ECO:0000256" key="9">
    <source>
        <dbReference type="HAMAP-Rule" id="MF_00685"/>
    </source>
</evidence>
<dbReference type="PANTHER" id="PTHR43651">
    <property type="entry name" value="1,4-ALPHA-GLUCAN-BRANCHING ENZYME"/>
    <property type="match status" value="1"/>
</dbReference>
<proteinExistence type="inferred from homology"/>
<dbReference type="NCBIfam" id="TIGR01515">
    <property type="entry name" value="branching_enzym"/>
    <property type="match status" value="1"/>
</dbReference>
<dbReference type="FunFam" id="2.60.40.1180:FF:000002">
    <property type="entry name" value="1,4-alpha-glucan branching enzyme GlgB"/>
    <property type="match status" value="1"/>
</dbReference>
<keyword evidence="4 9" id="KW-0321">Glycogen metabolism</keyword>
<keyword evidence="8 9" id="KW-0119">Carbohydrate metabolism</keyword>
<name>A0A6C7E2X2_ILUCY</name>
<comment type="catalytic activity">
    <reaction evidence="1 9">
        <text>Transfers a segment of a (1-&gt;4)-alpha-D-glucan chain to a primary hydroxy group in a similar glucan chain.</text>
        <dbReference type="EC" id="2.4.1.18"/>
    </reaction>
</comment>
<dbReference type="InterPro" id="IPR006048">
    <property type="entry name" value="A-amylase/branching_C"/>
</dbReference>
<dbReference type="SUPFAM" id="SSF51011">
    <property type="entry name" value="Glycosyl hydrolase domain"/>
    <property type="match status" value="1"/>
</dbReference>
<sequence length="625" mass="70196">MPDPSTSIGELDLHLLAEGTHRRLWEVLGPQHVDDGVQFAVWAPNAASVAVVGDWNGWRADPMRKLDQGPGIWTVTAAASSGDCYKFEIVTSEGRTIRKADPMARQTELPPSDASVVPPPSTHEWSDDDWMADRADVLAGAAPMRIYEVHLGSWRRGVDDWDALAEQVGEHVARLGFTHVELLPIAEHPFGGSWGYQVSGYYAPTARFGDPDGCRRFVDAMHRRGIGVIVDWVPAHFPKDDWSLGRFDGTALYEHPDPKRGEHPDWGTYVFAFGRNEVRNFLVANALYWLDEFHVDGLRVDAVASMLYLDYSRGPGEWSANEFGGREHLEAIRMLQETNTVVGEEFPDVLMIAEESTAWPGVTQPVSDGGLGFSHKWNLGWMHDTLGYLEHDPVHRRHHHNEMTFAQLYAYNERFVLPLSHDEVVHGKGSLVNKIGGDDWQRFAGLRALFAWQWSMPGAPLLFMGSELAPWQEWNDASELPWHLIEHAPHRGVHDLLAEMNRVTDEFPALWRRDREPAGFQWLDADDALHSMYSFLRWDDHGAAAVACIANFTPVARPGYRVGLPWVGEWEPILDTDAAAWWGSGHRGANQILATDDEVWQGQPASALLDIGPMSMVWLAARRGE</sequence>
<dbReference type="InterPro" id="IPR014756">
    <property type="entry name" value="Ig_E-set"/>
</dbReference>
<dbReference type="EC" id="2.4.1.18" evidence="9"/>
<dbReference type="Pfam" id="PF00128">
    <property type="entry name" value="Alpha-amylase"/>
    <property type="match status" value="1"/>
</dbReference>
<feature type="domain" description="Glycosyl hydrolase family 13 catalytic" evidence="12">
    <location>
        <begin position="148"/>
        <end position="491"/>
    </location>
</feature>
<keyword evidence="7 9" id="KW-0320">Glycogen biosynthesis</keyword>
<evidence type="ECO:0000313" key="13">
    <source>
        <dbReference type="EMBL" id="BAN01397.1"/>
    </source>
</evidence>
<reference evidence="13 14" key="1">
    <citation type="journal article" date="2013" name="Int. J. Syst. Evol. Microbiol.">
        <title>Ilumatobacter nonamiense sp. nov. and Ilumatobacter coccineum sp. nov., isolated from seashore sand.</title>
        <authorList>
            <person name="Matsumoto A."/>
            <person name="Kasai H."/>
            <person name="Matsuo Y."/>
            <person name="Shizuri Y."/>
            <person name="Ichikawa N."/>
            <person name="Fujita N."/>
            <person name="Omura S."/>
            <person name="Takahashi Y."/>
        </authorList>
    </citation>
    <scope>NUCLEOTIDE SEQUENCE [LARGE SCALE GENOMIC DNA]</scope>
    <source>
        <strain evidence="14">NBRC 103263 / KCTC 29153 / YM16-304</strain>
    </source>
</reference>
<feature type="region of interest" description="Disordered" evidence="11">
    <location>
        <begin position="105"/>
        <end position="126"/>
    </location>
</feature>
<dbReference type="HAMAP" id="MF_00685">
    <property type="entry name" value="GlgB"/>
    <property type="match status" value="1"/>
</dbReference>
<dbReference type="UniPathway" id="UPA00164"/>
<keyword evidence="6 9" id="KW-0808">Transferase</keyword>
<dbReference type="CDD" id="cd02855">
    <property type="entry name" value="E_set_GBE_prok_N"/>
    <property type="match status" value="1"/>
</dbReference>
<dbReference type="InterPro" id="IPR004193">
    <property type="entry name" value="Glyco_hydro_13_N"/>
</dbReference>
<dbReference type="InterPro" id="IPR044143">
    <property type="entry name" value="GlgB_N_E_set_prok"/>
</dbReference>
<dbReference type="Pfam" id="PF02806">
    <property type="entry name" value="Alpha-amylase_C"/>
    <property type="match status" value="1"/>
</dbReference>
<dbReference type="EMBL" id="AP012057">
    <property type="protein sequence ID" value="BAN01397.1"/>
    <property type="molecule type" value="Genomic_DNA"/>
</dbReference>
<dbReference type="PIRSF" id="PIRSF000463">
    <property type="entry name" value="GlgB"/>
    <property type="match status" value="1"/>
</dbReference>
<dbReference type="OrthoDB" id="9800174at2"/>
<comment type="subunit">
    <text evidence="9">Monomer.</text>
</comment>
<keyword evidence="14" id="KW-1185">Reference proteome</keyword>
<evidence type="ECO:0000256" key="2">
    <source>
        <dbReference type="ARBA" id="ARBA00004964"/>
    </source>
</evidence>
<dbReference type="SUPFAM" id="SSF51445">
    <property type="entry name" value="(Trans)glycosidases"/>
    <property type="match status" value="1"/>
</dbReference>
<comment type="function">
    <text evidence="9">Catalyzes the formation of the alpha-1,6-glucosidic linkages in glycogen by scission of a 1,4-alpha-linked oligosaccharide from growing alpha-1,4-glucan chains and the subsequent attachment of the oligosaccharide to the alpha-1,6 position.</text>
</comment>
<comment type="pathway">
    <text evidence="2 9">Glycan biosynthesis; glycogen biosynthesis.</text>
</comment>
<dbReference type="Gene3D" id="2.60.40.10">
    <property type="entry name" value="Immunoglobulins"/>
    <property type="match status" value="1"/>
</dbReference>
<dbReference type="Gene3D" id="3.20.20.80">
    <property type="entry name" value="Glycosidases"/>
    <property type="match status" value="1"/>
</dbReference>
<dbReference type="NCBIfam" id="NF003811">
    <property type="entry name" value="PRK05402.1"/>
    <property type="match status" value="1"/>
</dbReference>
<evidence type="ECO:0000256" key="6">
    <source>
        <dbReference type="ARBA" id="ARBA00022679"/>
    </source>
</evidence>
<dbReference type="InterPro" id="IPR013783">
    <property type="entry name" value="Ig-like_fold"/>
</dbReference>
<dbReference type="FunFam" id="3.20.20.80:FF:000003">
    <property type="entry name" value="1,4-alpha-glucan branching enzyme GlgB"/>
    <property type="match status" value="1"/>
</dbReference>
<evidence type="ECO:0000256" key="1">
    <source>
        <dbReference type="ARBA" id="ARBA00000826"/>
    </source>
</evidence>
<dbReference type="KEGG" id="aym:YM304_10830"/>
<dbReference type="NCBIfam" id="NF008967">
    <property type="entry name" value="PRK12313.1"/>
    <property type="match status" value="1"/>
</dbReference>
<feature type="active site" description="Nucleophile" evidence="9 10">
    <location>
        <position position="301"/>
    </location>
</feature>
<evidence type="ECO:0000256" key="10">
    <source>
        <dbReference type="PIRSR" id="PIRSR000463-1"/>
    </source>
</evidence>
<comment type="similarity">
    <text evidence="3 9">Belongs to the glycosyl hydrolase 13 family. GlgB subfamily.</text>
</comment>
<dbReference type="InterPro" id="IPR037439">
    <property type="entry name" value="Branching_enzy"/>
</dbReference>